<organism evidence="1 2">
    <name type="scientific">Streptomyces sp. 900105755</name>
    <dbReference type="NCBI Taxonomy" id="3154389"/>
    <lineage>
        <taxon>Bacteria</taxon>
        <taxon>Bacillati</taxon>
        <taxon>Actinomycetota</taxon>
        <taxon>Actinomycetes</taxon>
        <taxon>Kitasatosporales</taxon>
        <taxon>Streptomycetaceae</taxon>
        <taxon>Streptomyces</taxon>
    </lineage>
</organism>
<proteinExistence type="predicted"/>
<sequence length="41" mass="4273">MRADAVVASKLAPLVDSGSLTVDIARHVPLSDFATVHRQAG</sequence>
<reference evidence="1 2" key="1">
    <citation type="submission" date="2024-06" db="EMBL/GenBank/DDBJ databases">
        <title>The Natural Products Discovery Center: Release of the First 8490 Sequenced Strains for Exploring Actinobacteria Biosynthetic Diversity.</title>
        <authorList>
            <person name="Kalkreuter E."/>
            <person name="Kautsar S.A."/>
            <person name="Yang D."/>
            <person name="Bader C.D."/>
            <person name="Teijaro C.N."/>
            <person name="Fluegel L."/>
            <person name="Davis C.M."/>
            <person name="Simpson J.R."/>
            <person name="Lauterbach L."/>
            <person name="Steele A.D."/>
            <person name="Gui C."/>
            <person name="Meng S."/>
            <person name="Li G."/>
            <person name="Viehrig K."/>
            <person name="Ye F."/>
            <person name="Su P."/>
            <person name="Kiefer A.F."/>
            <person name="Nichols A."/>
            <person name="Cepeda A.J."/>
            <person name="Yan W."/>
            <person name="Fan B."/>
            <person name="Jiang Y."/>
            <person name="Adhikari A."/>
            <person name="Zheng C.-J."/>
            <person name="Schuster L."/>
            <person name="Cowan T.M."/>
            <person name="Smanski M.J."/>
            <person name="Chevrette M.G."/>
            <person name="De Carvalho L.P.S."/>
            <person name="Shen B."/>
        </authorList>
    </citation>
    <scope>NUCLEOTIDE SEQUENCE [LARGE SCALE GENOMIC DNA]</scope>
    <source>
        <strain evidence="1 2">NPDC001694</strain>
    </source>
</reference>
<accession>A0ABV1T9Y1</accession>
<dbReference type="EMBL" id="JBEOZM010000002">
    <property type="protein sequence ID" value="MER6266598.1"/>
    <property type="molecule type" value="Genomic_DNA"/>
</dbReference>
<evidence type="ECO:0000313" key="1">
    <source>
        <dbReference type="EMBL" id="MER6266598.1"/>
    </source>
</evidence>
<gene>
    <name evidence="1" type="ORF">ABT211_04735</name>
</gene>
<dbReference type="Proteomes" id="UP001490365">
    <property type="component" value="Unassembled WGS sequence"/>
</dbReference>
<name>A0ABV1T9Y1_9ACTN</name>
<keyword evidence="2" id="KW-1185">Reference proteome</keyword>
<comment type="caution">
    <text evidence="1">The sequence shown here is derived from an EMBL/GenBank/DDBJ whole genome shotgun (WGS) entry which is preliminary data.</text>
</comment>
<dbReference type="RefSeq" id="WP_351955280.1">
    <property type="nucleotide sequence ID" value="NZ_JBEOZH010000017.1"/>
</dbReference>
<evidence type="ECO:0000313" key="2">
    <source>
        <dbReference type="Proteomes" id="UP001490365"/>
    </source>
</evidence>
<protein>
    <submittedName>
        <fullName evidence="1">Uncharacterized protein</fullName>
    </submittedName>
</protein>